<organism evidence="2 3">
    <name type="scientific">Streptomyces coerulescens</name>
    <dbReference type="NCBI Taxonomy" id="29304"/>
    <lineage>
        <taxon>Bacteria</taxon>
        <taxon>Bacillati</taxon>
        <taxon>Actinomycetota</taxon>
        <taxon>Actinomycetes</taxon>
        <taxon>Kitasatosporales</taxon>
        <taxon>Streptomycetaceae</taxon>
        <taxon>Streptomyces</taxon>
    </lineage>
</organism>
<accession>A0ABW0CXJ9</accession>
<dbReference type="InterPro" id="IPR036188">
    <property type="entry name" value="FAD/NAD-bd_sf"/>
</dbReference>
<keyword evidence="3" id="KW-1185">Reference proteome</keyword>
<gene>
    <name evidence="2" type="ORF">ACFPQ9_39245</name>
</gene>
<feature type="domain" description="Glucose-methanol-choline oxidoreductase C-terminal" evidence="1">
    <location>
        <begin position="1"/>
        <end position="50"/>
    </location>
</feature>
<dbReference type="Gene3D" id="3.50.50.60">
    <property type="entry name" value="FAD/NAD(P)-binding domain"/>
    <property type="match status" value="1"/>
</dbReference>
<evidence type="ECO:0000259" key="1">
    <source>
        <dbReference type="Pfam" id="PF05199"/>
    </source>
</evidence>
<name>A0ABW0CXJ9_STRCD</name>
<evidence type="ECO:0000313" key="2">
    <source>
        <dbReference type="EMBL" id="MFC5219867.1"/>
    </source>
</evidence>
<protein>
    <submittedName>
        <fullName evidence="2">GMC oxidoreductase</fullName>
    </submittedName>
</protein>
<dbReference type="EMBL" id="JBHSKM010000044">
    <property type="protein sequence ID" value="MFC5219867.1"/>
    <property type="molecule type" value="Genomic_DNA"/>
</dbReference>
<evidence type="ECO:0000313" key="3">
    <source>
        <dbReference type="Proteomes" id="UP001596263"/>
    </source>
</evidence>
<sequence>MGAPDDPMAFCDPELRVRGGEGGRIVEGVRIVEASVSPAMPTINPMVTVPLAAERAADLITAGPEARP</sequence>
<dbReference type="SUPFAM" id="SSF51905">
    <property type="entry name" value="FAD/NAD(P)-binding domain"/>
    <property type="match status" value="1"/>
</dbReference>
<comment type="caution">
    <text evidence="2">The sequence shown here is derived from an EMBL/GenBank/DDBJ whole genome shotgun (WGS) entry which is preliminary data.</text>
</comment>
<dbReference type="RefSeq" id="WP_380864412.1">
    <property type="nucleotide sequence ID" value="NZ_JBHSKM010000044.1"/>
</dbReference>
<dbReference type="Proteomes" id="UP001596263">
    <property type="component" value="Unassembled WGS sequence"/>
</dbReference>
<proteinExistence type="predicted"/>
<dbReference type="InterPro" id="IPR007867">
    <property type="entry name" value="GMC_OxRtase_C"/>
</dbReference>
<reference evidence="3" key="1">
    <citation type="journal article" date="2019" name="Int. J. Syst. Evol. Microbiol.">
        <title>The Global Catalogue of Microorganisms (GCM) 10K type strain sequencing project: providing services to taxonomists for standard genome sequencing and annotation.</title>
        <authorList>
            <consortium name="The Broad Institute Genomics Platform"/>
            <consortium name="The Broad Institute Genome Sequencing Center for Infectious Disease"/>
            <person name="Wu L."/>
            <person name="Ma J."/>
        </authorList>
    </citation>
    <scope>NUCLEOTIDE SEQUENCE [LARGE SCALE GENOMIC DNA]</scope>
    <source>
        <strain evidence="3">KCTC 42586</strain>
    </source>
</reference>
<dbReference type="Pfam" id="PF05199">
    <property type="entry name" value="GMC_oxred_C"/>
    <property type="match status" value="1"/>
</dbReference>